<dbReference type="SMART" id="SM00065">
    <property type="entry name" value="GAF"/>
    <property type="match status" value="1"/>
</dbReference>
<dbReference type="SUPFAM" id="SSF55785">
    <property type="entry name" value="PYP-like sensor domain (PAS domain)"/>
    <property type="match status" value="2"/>
</dbReference>
<dbReference type="Pfam" id="PF02518">
    <property type="entry name" value="HATPase_c"/>
    <property type="match status" value="1"/>
</dbReference>
<evidence type="ECO:0000256" key="17">
    <source>
        <dbReference type="PROSITE-ProRule" id="PRU00169"/>
    </source>
</evidence>
<keyword evidence="4" id="KW-1003">Cell membrane</keyword>
<dbReference type="PROSITE" id="PS50109">
    <property type="entry name" value="HIS_KIN"/>
    <property type="match status" value="1"/>
</dbReference>
<dbReference type="RefSeq" id="WP_130606564.1">
    <property type="nucleotide sequence ID" value="NZ_AP019368.1"/>
</dbReference>
<comment type="catalytic activity">
    <reaction evidence="1">
        <text>ATP + protein L-histidine = ADP + protein N-phospho-L-histidine.</text>
        <dbReference type="EC" id="2.7.13.3"/>
    </reaction>
</comment>
<evidence type="ECO:0000256" key="16">
    <source>
        <dbReference type="PROSITE-ProRule" id="PRU00110"/>
    </source>
</evidence>
<dbReference type="SUPFAM" id="SSF55781">
    <property type="entry name" value="GAF domain-like"/>
    <property type="match status" value="1"/>
</dbReference>
<dbReference type="CDD" id="cd16922">
    <property type="entry name" value="HATPase_EvgS-ArcB-TorS-like"/>
    <property type="match status" value="1"/>
</dbReference>
<evidence type="ECO:0000313" key="22">
    <source>
        <dbReference type="EMBL" id="BBH52260.1"/>
    </source>
</evidence>
<evidence type="ECO:0000259" key="18">
    <source>
        <dbReference type="PROSITE" id="PS50109"/>
    </source>
</evidence>
<dbReference type="InterPro" id="IPR011006">
    <property type="entry name" value="CheY-like_superfamily"/>
</dbReference>
<dbReference type="InterPro" id="IPR000014">
    <property type="entry name" value="PAS"/>
</dbReference>
<dbReference type="SUPFAM" id="SSF47226">
    <property type="entry name" value="Histidine-containing phosphotransfer domain, HPT domain"/>
    <property type="match status" value="1"/>
</dbReference>
<dbReference type="Gene3D" id="1.20.120.160">
    <property type="entry name" value="HPT domain"/>
    <property type="match status" value="1"/>
</dbReference>
<dbReference type="SMART" id="SM00448">
    <property type="entry name" value="REC"/>
    <property type="match status" value="1"/>
</dbReference>
<evidence type="ECO:0000256" key="4">
    <source>
        <dbReference type="ARBA" id="ARBA00022475"/>
    </source>
</evidence>
<dbReference type="Pfam" id="PF01590">
    <property type="entry name" value="GAF"/>
    <property type="match status" value="1"/>
</dbReference>
<sequence length="948" mass="108822">MKKAVIGPDEYERQKTLNNYFILDSESENVFDDITLLASSICQTPIALVSLIDKDRQWFKSRFGLNAKETHRDISFCGHAIHEEKVFEIPDAQQDPRFVDNPLVTGAPYIRFYAGAPLVAANGHAIGTLCVIDKKPKILNDEQKKSLEKLANHIIHILDLRIANTNFYEINNHFNDIFQNVINAMIIADIRGNIHELNKAALDFFTLTATELHNSNDLFSQYNLIDEFENPFFATKNPIDYSFKYRENQKNIIIGLKKETEKTRWIRMNTSLIYSPKENEPIFTIYEFSDITEQKEMSDAVKMIQKEILEQRIFLDIILQNIPSGIIVKDMKNDLRINVWNKGAERILMRSADETVGRTVFELYPEENAKKIIEWDLKAFHSGELVEIEAAETIVPIKGKLLLHTRKIALITNPSEKPRFMLTIIDDVTELYKAKEAALIAAKSKSEFLANMSHEIRTPMNGIIGMCNLMLEEATNSKQIEKLKTIQNCSYLLLDIINNILDLSKIEAKKIDIEKIPFHLENTIFEVIELFHAQAQKKNIKLTYTRDKSIPEWIKGDPTRFRQILMNLVSNALKFTTKGFIKIQSKGKILGNNNIQIEIVVKDSGIGIPKDAFDKLFKEFSQADSSTTRKFGGSGLGLAICKGLCENMGGSIRVESKIAEGSSFIFNFMADLTLNNDEYIIDKFIKDVNYEFSPKSTLKILVAEDNIINQQVILGYLDKLGYQADLALNGNKVLEYLENKNYDLILMDCHMPELDGYETTKKITEKFKNKRRPRILALTASTMQSDIDRCFSSGMDGYISKPINLETLRKNLNTNNSILNKNEKIINRKKTEKNIVSFNKNNFLLNFDGMEELAQKTIENFLSILPKYLTKIKNAIDNKSYENLEKSAHTLNGALSYFYADKSIEFCKKIEDMGRKKKIIDALVMYKNLNTELIKLKRELKKFKKDHF</sequence>
<dbReference type="PRINTS" id="PR00344">
    <property type="entry name" value="BCTRLSENSOR"/>
</dbReference>
<dbReference type="PROSITE" id="PS50894">
    <property type="entry name" value="HPT"/>
    <property type="match status" value="1"/>
</dbReference>
<keyword evidence="6" id="KW-0808">Transferase</keyword>
<dbReference type="InterPro" id="IPR005467">
    <property type="entry name" value="His_kinase_dom"/>
</dbReference>
<comment type="subcellular location">
    <subcellularLocation>
        <location evidence="2">Cell membrane</location>
        <topology evidence="2">Multi-pass membrane protein</topology>
    </subcellularLocation>
</comment>
<accession>A0A4P2VKN9</accession>
<dbReference type="NCBIfam" id="TIGR00229">
    <property type="entry name" value="sensory_box"/>
    <property type="match status" value="2"/>
</dbReference>
<feature type="modified residue" description="Phosphohistidine" evidence="16">
    <location>
        <position position="889"/>
    </location>
</feature>
<dbReference type="SMART" id="SM00091">
    <property type="entry name" value="PAS"/>
    <property type="match status" value="2"/>
</dbReference>
<dbReference type="EC" id="2.7.13.3" evidence="3"/>
<dbReference type="CDD" id="cd17546">
    <property type="entry name" value="REC_hyHK_CKI1_RcsC-like"/>
    <property type="match status" value="1"/>
</dbReference>
<reference evidence="22 23" key="1">
    <citation type="submission" date="2018-12" db="EMBL/GenBank/DDBJ databases">
        <title>Rubrispira sanarue gen. nov., sp., nov., a member of the order Silvanigrellales, isolated from a brackish lake in Hamamatsu Japan.</title>
        <authorList>
            <person name="Maejima Y."/>
            <person name="Iino T."/>
            <person name="Muraguchi Y."/>
            <person name="Fukuda K."/>
            <person name="Nojiri H."/>
            <person name="Ohkuma M."/>
            <person name="Moriuchi R."/>
            <person name="Dohra H."/>
            <person name="Kimbara K."/>
            <person name="Shintani M."/>
        </authorList>
    </citation>
    <scope>NUCLEOTIDE SEQUENCE [LARGE SCALE GENOMIC DNA]</scope>
    <source>
        <strain evidence="22 23">RF1110005</strain>
    </source>
</reference>
<dbReference type="EMBL" id="AP019368">
    <property type="protein sequence ID" value="BBH52260.1"/>
    <property type="molecule type" value="Genomic_DNA"/>
</dbReference>
<dbReference type="Gene3D" id="3.30.450.40">
    <property type="match status" value="1"/>
</dbReference>
<evidence type="ECO:0000256" key="10">
    <source>
        <dbReference type="ARBA" id="ARBA00022840"/>
    </source>
</evidence>
<dbReference type="Proteomes" id="UP000291236">
    <property type="component" value="Chromosome"/>
</dbReference>
<comment type="subunit">
    <text evidence="14">At low DSF concentrations, interacts with RpfF.</text>
</comment>
<dbReference type="FunFam" id="1.10.287.130:FF:000002">
    <property type="entry name" value="Two-component osmosensing histidine kinase"/>
    <property type="match status" value="1"/>
</dbReference>
<evidence type="ECO:0000259" key="21">
    <source>
        <dbReference type="PROSITE" id="PS50894"/>
    </source>
</evidence>
<evidence type="ECO:0000259" key="20">
    <source>
        <dbReference type="PROSITE" id="PS50112"/>
    </source>
</evidence>
<feature type="domain" description="Response regulatory" evidence="19">
    <location>
        <begin position="699"/>
        <end position="816"/>
    </location>
</feature>
<keyword evidence="11" id="KW-1133">Transmembrane helix</keyword>
<dbReference type="PROSITE" id="PS50112">
    <property type="entry name" value="PAS"/>
    <property type="match status" value="1"/>
</dbReference>
<feature type="domain" description="PAS" evidence="20">
    <location>
        <begin position="311"/>
        <end position="383"/>
    </location>
</feature>
<evidence type="ECO:0000256" key="14">
    <source>
        <dbReference type="ARBA" id="ARBA00064003"/>
    </source>
</evidence>
<evidence type="ECO:0000256" key="6">
    <source>
        <dbReference type="ARBA" id="ARBA00022679"/>
    </source>
</evidence>
<dbReference type="SMART" id="SM00388">
    <property type="entry name" value="HisKA"/>
    <property type="match status" value="1"/>
</dbReference>
<dbReference type="GO" id="GO:0006355">
    <property type="term" value="P:regulation of DNA-templated transcription"/>
    <property type="evidence" value="ECO:0007669"/>
    <property type="project" value="InterPro"/>
</dbReference>
<dbReference type="SUPFAM" id="SSF55874">
    <property type="entry name" value="ATPase domain of HSP90 chaperone/DNA topoisomerase II/histidine kinase"/>
    <property type="match status" value="1"/>
</dbReference>
<dbReference type="FunFam" id="3.30.565.10:FF:000010">
    <property type="entry name" value="Sensor histidine kinase RcsC"/>
    <property type="match status" value="1"/>
</dbReference>
<dbReference type="AlphaFoldDB" id="A0A4P2VKN9"/>
<protein>
    <recommendedName>
        <fullName evidence="15">Sensory/regulatory protein RpfC</fullName>
        <ecNumber evidence="3">2.7.13.3</ecNumber>
    </recommendedName>
</protein>
<keyword evidence="23" id="KW-1185">Reference proteome</keyword>
<dbReference type="Pfam" id="PF00512">
    <property type="entry name" value="HisKA"/>
    <property type="match status" value="1"/>
</dbReference>
<evidence type="ECO:0000256" key="9">
    <source>
        <dbReference type="ARBA" id="ARBA00022777"/>
    </source>
</evidence>
<dbReference type="InterPro" id="IPR036097">
    <property type="entry name" value="HisK_dim/P_sf"/>
</dbReference>
<dbReference type="Pfam" id="PF01627">
    <property type="entry name" value="Hpt"/>
    <property type="match status" value="1"/>
</dbReference>
<dbReference type="InterPro" id="IPR036641">
    <property type="entry name" value="HPT_dom_sf"/>
</dbReference>
<evidence type="ECO:0000256" key="5">
    <source>
        <dbReference type="ARBA" id="ARBA00022553"/>
    </source>
</evidence>
<keyword evidence="8" id="KW-0547">Nucleotide-binding</keyword>
<gene>
    <name evidence="22" type="ORF">JCM31447_315500</name>
</gene>
<evidence type="ECO:0000256" key="1">
    <source>
        <dbReference type="ARBA" id="ARBA00000085"/>
    </source>
</evidence>
<dbReference type="InterPro" id="IPR036890">
    <property type="entry name" value="HATPase_C_sf"/>
</dbReference>
<dbReference type="Gene3D" id="1.10.287.130">
    <property type="match status" value="1"/>
</dbReference>
<dbReference type="KEGG" id="sbf:JCM31447_315500"/>
<name>A0A4P2VKN9_FLUSA</name>
<dbReference type="SUPFAM" id="SSF52172">
    <property type="entry name" value="CheY-like"/>
    <property type="match status" value="1"/>
</dbReference>
<keyword evidence="12" id="KW-0902">Two-component regulatory system</keyword>
<dbReference type="Pfam" id="PF13188">
    <property type="entry name" value="PAS_8"/>
    <property type="match status" value="1"/>
</dbReference>
<evidence type="ECO:0000256" key="2">
    <source>
        <dbReference type="ARBA" id="ARBA00004651"/>
    </source>
</evidence>
<dbReference type="GO" id="GO:0005524">
    <property type="term" value="F:ATP binding"/>
    <property type="evidence" value="ECO:0007669"/>
    <property type="project" value="UniProtKB-KW"/>
</dbReference>
<evidence type="ECO:0000256" key="15">
    <source>
        <dbReference type="ARBA" id="ARBA00068150"/>
    </source>
</evidence>
<evidence type="ECO:0000256" key="13">
    <source>
        <dbReference type="ARBA" id="ARBA00023136"/>
    </source>
</evidence>
<dbReference type="InterPro" id="IPR029016">
    <property type="entry name" value="GAF-like_dom_sf"/>
</dbReference>
<dbReference type="InterPro" id="IPR003661">
    <property type="entry name" value="HisK_dim/P_dom"/>
</dbReference>
<keyword evidence="10" id="KW-0067">ATP-binding</keyword>
<feature type="modified residue" description="4-aspartylphosphate" evidence="17">
    <location>
        <position position="748"/>
    </location>
</feature>
<dbReference type="CDD" id="cd00130">
    <property type="entry name" value="PAS"/>
    <property type="match status" value="1"/>
</dbReference>
<dbReference type="GO" id="GO:0000155">
    <property type="term" value="F:phosphorelay sensor kinase activity"/>
    <property type="evidence" value="ECO:0007669"/>
    <property type="project" value="InterPro"/>
</dbReference>
<dbReference type="InterPro" id="IPR003594">
    <property type="entry name" value="HATPase_dom"/>
</dbReference>
<feature type="domain" description="HPt" evidence="21">
    <location>
        <begin position="850"/>
        <end position="948"/>
    </location>
</feature>
<keyword evidence="5 17" id="KW-0597">Phosphoprotein</keyword>
<dbReference type="Pfam" id="PF00989">
    <property type="entry name" value="PAS"/>
    <property type="match status" value="1"/>
</dbReference>
<dbReference type="InterPro" id="IPR001789">
    <property type="entry name" value="Sig_transdc_resp-reg_receiver"/>
</dbReference>
<evidence type="ECO:0000259" key="19">
    <source>
        <dbReference type="PROSITE" id="PS50110"/>
    </source>
</evidence>
<dbReference type="SUPFAM" id="SSF47384">
    <property type="entry name" value="Homodimeric domain of signal transducing histidine kinase"/>
    <property type="match status" value="1"/>
</dbReference>
<dbReference type="PANTHER" id="PTHR45339:SF1">
    <property type="entry name" value="HYBRID SIGNAL TRANSDUCTION HISTIDINE KINASE J"/>
    <property type="match status" value="1"/>
</dbReference>
<dbReference type="PANTHER" id="PTHR45339">
    <property type="entry name" value="HYBRID SIGNAL TRANSDUCTION HISTIDINE KINASE J"/>
    <property type="match status" value="1"/>
</dbReference>
<dbReference type="SMART" id="SM00387">
    <property type="entry name" value="HATPase_c"/>
    <property type="match status" value="1"/>
</dbReference>
<proteinExistence type="predicted"/>
<evidence type="ECO:0000256" key="7">
    <source>
        <dbReference type="ARBA" id="ARBA00022692"/>
    </source>
</evidence>
<dbReference type="OrthoDB" id="5287409at2"/>
<dbReference type="Gene3D" id="3.30.450.20">
    <property type="entry name" value="PAS domain"/>
    <property type="match status" value="2"/>
</dbReference>
<evidence type="ECO:0000313" key="23">
    <source>
        <dbReference type="Proteomes" id="UP000291236"/>
    </source>
</evidence>
<dbReference type="InterPro" id="IPR004358">
    <property type="entry name" value="Sig_transdc_His_kin-like_C"/>
</dbReference>
<dbReference type="Gene3D" id="3.30.565.10">
    <property type="entry name" value="Histidine kinase-like ATPase, C-terminal domain"/>
    <property type="match status" value="1"/>
</dbReference>
<dbReference type="Gene3D" id="3.40.50.2300">
    <property type="match status" value="1"/>
</dbReference>
<feature type="domain" description="Histidine kinase" evidence="18">
    <location>
        <begin position="451"/>
        <end position="672"/>
    </location>
</feature>
<evidence type="ECO:0000256" key="11">
    <source>
        <dbReference type="ARBA" id="ARBA00022989"/>
    </source>
</evidence>
<dbReference type="PROSITE" id="PS50110">
    <property type="entry name" value="RESPONSE_REGULATORY"/>
    <property type="match status" value="1"/>
</dbReference>
<evidence type="ECO:0000256" key="8">
    <source>
        <dbReference type="ARBA" id="ARBA00022741"/>
    </source>
</evidence>
<keyword evidence="13" id="KW-0472">Membrane</keyword>
<dbReference type="CDD" id="cd00082">
    <property type="entry name" value="HisKA"/>
    <property type="match status" value="1"/>
</dbReference>
<dbReference type="InterPro" id="IPR003018">
    <property type="entry name" value="GAF"/>
</dbReference>
<keyword evidence="9" id="KW-0418">Kinase</keyword>
<evidence type="ECO:0000256" key="3">
    <source>
        <dbReference type="ARBA" id="ARBA00012438"/>
    </source>
</evidence>
<dbReference type="Pfam" id="PF00072">
    <property type="entry name" value="Response_reg"/>
    <property type="match status" value="1"/>
</dbReference>
<dbReference type="InterPro" id="IPR008207">
    <property type="entry name" value="Sig_transdc_His_kin_Hpt_dom"/>
</dbReference>
<dbReference type="InterPro" id="IPR013767">
    <property type="entry name" value="PAS_fold"/>
</dbReference>
<organism evidence="22 23">
    <name type="scientific">Fluviispira sanaruensis</name>
    <dbReference type="NCBI Taxonomy" id="2493639"/>
    <lineage>
        <taxon>Bacteria</taxon>
        <taxon>Pseudomonadati</taxon>
        <taxon>Bdellovibrionota</taxon>
        <taxon>Oligoflexia</taxon>
        <taxon>Silvanigrellales</taxon>
        <taxon>Silvanigrellaceae</taxon>
        <taxon>Fluviispira</taxon>
    </lineage>
</organism>
<evidence type="ECO:0000256" key="12">
    <source>
        <dbReference type="ARBA" id="ARBA00023012"/>
    </source>
</evidence>
<dbReference type="InterPro" id="IPR035965">
    <property type="entry name" value="PAS-like_dom_sf"/>
</dbReference>
<dbReference type="GO" id="GO:0005886">
    <property type="term" value="C:plasma membrane"/>
    <property type="evidence" value="ECO:0007669"/>
    <property type="project" value="UniProtKB-SubCell"/>
</dbReference>
<keyword evidence="7" id="KW-0812">Transmembrane</keyword>